<dbReference type="GO" id="GO:0005886">
    <property type="term" value="C:plasma membrane"/>
    <property type="evidence" value="ECO:0007669"/>
    <property type="project" value="UniProtKB-SubCell"/>
</dbReference>
<feature type="transmembrane region" description="Helical" evidence="7">
    <location>
        <begin position="35"/>
        <end position="54"/>
    </location>
</feature>
<dbReference type="RefSeq" id="WP_010886051.1">
    <property type="nucleotide sequence ID" value="NZ_DUJN01000007.1"/>
</dbReference>
<keyword evidence="5 7" id="KW-1133">Transmembrane helix</keyword>
<comment type="caution">
    <text evidence="8">The sequence shown here is derived from an EMBL/GenBank/DDBJ whole genome shotgun (WGS) entry which is preliminary data.</text>
</comment>
<dbReference type="PANTHER" id="PTHR39087:SF2">
    <property type="entry name" value="UPF0104 MEMBRANE PROTEIN MJ1595"/>
    <property type="match status" value="1"/>
</dbReference>
<evidence type="ECO:0000256" key="4">
    <source>
        <dbReference type="ARBA" id="ARBA00022692"/>
    </source>
</evidence>
<dbReference type="SMR" id="A0A832T522"/>
<comment type="similarity">
    <text evidence="2">Belongs to the UPF0104 family.</text>
</comment>
<keyword evidence="3" id="KW-1003">Cell membrane</keyword>
<evidence type="ECO:0000256" key="2">
    <source>
        <dbReference type="ARBA" id="ARBA00011061"/>
    </source>
</evidence>
<proteinExistence type="inferred from homology"/>
<evidence type="ECO:0000256" key="5">
    <source>
        <dbReference type="ARBA" id="ARBA00022989"/>
    </source>
</evidence>
<evidence type="ECO:0000256" key="1">
    <source>
        <dbReference type="ARBA" id="ARBA00004651"/>
    </source>
</evidence>
<evidence type="ECO:0000313" key="8">
    <source>
        <dbReference type="EMBL" id="HII61646.1"/>
    </source>
</evidence>
<dbReference type="EMBL" id="DUJN01000007">
    <property type="protein sequence ID" value="HII61646.1"/>
    <property type="molecule type" value="Genomic_DNA"/>
</dbReference>
<feature type="transmembrane region" description="Helical" evidence="7">
    <location>
        <begin position="6"/>
        <end position="23"/>
    </location>
</feature>
<comment type="subcellular location">
    <subcellularLocation>
        <location evidence="1">Cell membrane</location>
        <topology evidence="1">Multi-pass membrane protein</topology>
    </subcellularLocation>
</comment>
<dbReference type="OMA" id="PMENAFA"/>
<dbReference type="Pfam" id="PF03706">
    <property type="entry name" value="LPG_synthase_TM"/>
    <property type="match status" value="1"/>
</dbReference>
<evidence type="ECO:0000256" key="6">
    <source>
        <dbReference type="ARBA" id="ARBA00023136"/>
    </source>
</evidence>
<accession>A0A832T522</accession>
<dbReference type="GeneID" id="1442833"/>
<dbReference type="PANTHER" id="PTHR39087">
    <property type="entry name" value="UPF0104 MEMBRANE PROTEIN MJ1595"/>
    <property type="match status" value="1"/>
</dbReference>
<name>A0A832T522_PYRHR</name>
<feature type="transmembrane region" description="Helical" evidence="7">
    <location>
        <begin position="147"/>
        <end position="168"/>
    </location>
</feature>
<organism evidence="8 9">
    <name type="scientific">Pyrococcus horikoshii</name>
    <dbReference type="NCBI Taxonomy" id="53953"/>
    <lineage>
        <taxon>Archaea</taxon>
        <taxon>Methanobacteriati</taxon>
        <taxon>Methanobacteriota</taxon>
        <taxon>Thermococci</taxon>
        <taxon>Thermococcales</taxon>
        <taxon>Thermococcaceae</taxon>
        <taxon>Pyrococcus</taxon>
    </lineage>
</organism>
<protein>
    <submittedName>
        <fullName evidence="8">Flippase-like domain-containing protein</fullName>
    </submittedName>
</protein>
<dbReference type="NCBIfam" id="TIGR00374">
    <property type="entry name" value="flippase-like domain"/>
    <property type="match status" value="1"/>
</dbReference>
<evidence type="ECO:0000313" key="9">
    <source>
        <dbReference type="Proteomes" id="UP000617544"/>
    </source>
</evidence>
<reference evidence="8" key="1">
    <citation type="journal article" date="2020" name="bioRxiv">
        <title>A rank-normalized archaeal taxonomy based on genome phylogeny resolves widespread incomplete and uneven classifications.</title>
        <authorList>
            <person name="Rinke C."/>
            <person name="Chuvochina M."/>
            <person name="Mussig A.J."/>
            <person name="Chaumeil P.-A."/>
            <person name="Waite D.W."/>
            <person name="Whitman W.B."/>
            <person name="Parks D.H."/>
            <person name="Hugenholtz P."/>
        </authorList>
    </citation>
    <scope>NUCLEOTIDE SEQUENCE</scope>
    <source>
        <strain evidence="8">UBA8834</strain>
    </source>
</reference>
<feature type="transmembrane region" description="Helical" evidence="7">
    <location>
        <begin position="122"/>
        <end position="140"/>
    </location>
</feature>
<sequence>MKKYLLIIIGVTLVLILLWWAGIERTIKLMMRADIRFILLAILMYCISVLIWAVRWNTFLKGANINVSFVKVIEGVFIGIFLNNLTPGARTGGEAVKVIFIKKASSNGSYSKVFATVIADRILDVIPVVVFMMLAFLYALTIHARVLLIILGISAIILVIILLMTTVFSIKEKYALSALLYLARIFRKIFPSKFSMSEDKIKEKLLGEIREFKETFLRLAKRKRRLSSTMLYSFILWGADILKTYFIFLSLGGRITFLQVLLVRMASIAVAMISVIPGGIGITEVVQSALFLAVGVEKALAVSVTMLDRLISFWIPTLLGGILVLKNRKLLVSSS</sequence>
<evidence type="ECO:0000256" key="7">
    <source>
        <dbReference type="SAM" id="Phobius"/>
    </source>
</evidence>
<evidence type="ECO:0000256" key="3">
    <source>
        <dbReference type="ARBA" id="ARBA00022475"/>
    </source>
</evidence>
<feature type="transmembrane region" description="Helical" evidence="7">
    <location>
        <begin position="306"/>
        <end position="325"/>
    </location>
</feature>
<dbReference type="InterPro" id="IPR022791">
    <property type="entry name" value="L-PG_synthase/AglD"/>
</dbReference>
<dbReference type="AlphaFoldDB" id="A0A832T522"/>
<feature type="transmembrane region" description="Helical" evidence="7">
    <location>
        <begin position="268"/>
        <end position="294"/>
    </location>
</feature>
<keyword evidence="4 7" id="KW-0812">Transmembrane</keyword>
<feature type="transmembrane region" description="Helical" evidence="7">
    <location>
        <begin position="229"/>
        <end position="248"/>
    </location>
</feature>
<gene>
    <name evidence="8" type="ORF">HA331_07905</name>
</gene>
<dbReference type="Proteomes" id="UP000617544">
    <property type="component" value="Unassembled WGS sequence"/>
</dbReference>
<keyword evidence="6 7" id="KW-0472">Membrane</keyword>